<protein>
    <recommendedName>
        <fullName evidence="3">DUF4248 domain-containing protein</fullName>
    </recommendedName>
</protein>
<dbReference type="Proteomes" id="UP000061809">
    <property type="component" value="Chromosome"/>
</dbReference>
<evidence type="ECO:0000313" key="1">
    <source>
        <dbReference type="EMBL" id="ALJ61486.1"/>
    </source>
</evidence>
<accession>A0A0P0G4D1</accession>
<dbReference type="EMBL" id="CP012801">
    <property type="protein sequence ID" value="ALJ61486.1"/>
    <property type="molecule type" value="Genomic_DNA"/>
</dbReference>
<dbReference type="Pfam" id="PF14053">
    <property type="entry name" value="DUF4248"/>
    <property type="match status" value="1"/>
</dbReference>
<dbReference type="PATRIC" id="fig|246787.4.peg.4410"/>
<name>A0A0P0G4D1_9BACE</name>
<reference evidence="1 2" key="1">
    <citation type="journal article" date="2015" name="Science">
        <title>Genetic determinants of in vivo fitness and diet responsiveness in multiple human gut Bacteroides.</title>
        <authorList>
            <person name="Wu M."/>
            <person name="McNulty N.P."/>
            <person name="Rodionov D.A."/>
            <person name="Khoroshkin M.S."/>
            <person name="Griffin N.W."/>
            <person name="Cheng J."/>
            <person name="Latreille P."/>
            <person name="Kerstetter R.A."/>
            <person name="Terrapon N."/>
            <person name="Henrissat B."/>
            <person name="Osterman A.L."/>
            <person name="Gordon J.I."/>
        </authorList>
    </citation>
    <scope>NUCLEOTIDE SEQUENCE [LARGE SCALE GENOMIC DNA]</scope>
    <source>
        <strain evidence="1 2">WH2</strain>
    </source>
</reference>
<dbReference type="AlphaFoldDB" id="A0A0P0G4D1"/>
<evidence type="ECO:0008006" key="3">
    <source>
        <dbReference type="Google" id="ProtNLM"/>
    </source>
</evidence>
<organism evidence="1 2">
    <name type="scientific">Bacteroides cellulosilyticus</name>
    <dbReference type="NCBI Taxonomy" id="246787"/>
    <lineage>
        <taxon>Bacteria</taxon>
        <taxon>Pseudomonadati</taxon>
        <taxon>Bacteroidota</taxon>
        <taxon>Bacteroidia</taxon>
        <taxon>Bacteroidales</taxon>
        <taxon>Bacteroidaceae</taxon>
        <taxon>Bacteroides</taxon>
    </lineage>
</organism>
<dbReference type="RefSeq" id="WP_029428742.1">
    <property type="nucleotide sequence ID" value="NZ_CP012801.1"/>
</dbReference>
<sequence length="90" mass="10574">MKKYTSSETAFPENSESEAYRFEIKAYLKSDLAQLYFPCLSAEAALRKLRRWVNFNPSLHHELYEGPEGKNDQIFSKRQVAVLVKYLERP</sequence>
<dbReference type="KEGG" id="bcel:BcellWH2_04269"/>
<proteinExistence type="predicted"/>
<gene>
    <name evidence="1" type="ORF">BcellWH2_04269</name>
</gene>
<evidence type="ECO:0000313" key="2">
    <source>
        <dbReference type="Proteomes" id="UP000061809"/>
    </source>
</evidence>
<dbReference type="InterPro" id="IPR025342">
    <property type="entry name" value="DUF4248"/>
</dbReference>